<dbReference type="PRINTS" id="PR01039">
    <property type="entry name" value="TRNASYNTHTRP"/>
</dbReference>
<evidence type="ECO:0000256" key="2">
    <source>
        <dbReference type="ARBA" id="ARBA00013161"/>
    </source>
</evidence>
<reference evidence="11 12" key="1">
    <citation type="submission" date="2012-02" db="EMBL/GenBank/DDBJ databases">
        <title>Improved High-Quality Draft sequence of Microvirga sp. WSM3557.</title>
        <authorList>
            <consortium name="US DOE Joint Genome Institute"/>
            <person name="Lucas S."/>
            <person name="Han J."/>
            <person name="Lapidus A."/>
            <person name="Cheng J.-F."/>
            <person name="Goodwin L."/>
            <person name="Pitluck S."/>
            <person name="Peters L."/>
            <person name="Zhang X."/>
            <person name="Detter J.C."/>
            <person name="Han C."/>
            <person name="Tapia R."/>
            <person name="Land M."/>
            <person name="Hauser L."/>
            <person name="Kyrpides N."/>
            <person name="Ivanova N."/>
            <person name="Pagani I."/>
            <person name="Brau L."/>
            <person name="Yates R."/>
            <person name="O'Hara G."/>
            <person name="Rui T."/>
            <person name="Howieson J."/>
            <person name="Reeve W."/>
            <person name="Woyke T."/>
        </authorList>
    </citation>
    <scope>NUCLEOTIDE SEQUENCE [LARGE SCALE GENOMIC DNA]</scope>
    <source>
        <strain evidence="11 12">WSM3557</strain>
    </source>
</reference>
<keyword evidence="6 10" id="KW-0648">Protein biosynthesis</keyword>
<evidence type="ECO:0000313" key="11">
    <source>
        <dbReference type="EMBL" id="EIM25269.1"/>
    </source>
</evidence>
<evidence type="ECO:0000256" key="10">
    <source>
        <dbReference type="RuleBase" id="RU363036"/>
    </source>
</evidence>
<dbReference type="GO" id="GO:0005829">
    <property type="term" value="C:cytosol"/>
    <property type="evidence" value="ECO:0007669"/>
    <property type="project" value="TreeGrafter"/>
</dbReference>
<dbReference type="InterPro" id="IPR002306">
    <property type="entry name" value="Trp-tRNA-ligase"/>
</dbReference>
<dbReference type="AlphaFoldDB" id="I4YMS7"/>
<dbReference type="HOGENOM" id="CLU_029244_0_1_5"/>
<evidence type="ECO:0000256" key="9">
    <source>
        <dbReference type="NCBIfam" id="TIGR00233"/>
    </source>
</evidence>
<proteinExistence type="inferred from homology"/>
<dbReference type="InterPro" id="IPR002305">
    <property type="entry name" value="aa-tRNA-synth_Ic"/>
</dbReference>
<dbReference type="GO" id="GO:0005524">
    <property type="term" value="F:ATP binding"/>
    <property type="evidence" value="ECO:0007669"/>
    <property type="project" value="UniProtKB-KW"/>
</dbReference>
<evidence type="ECO:0000256" key="4">
    <source>
        <dbReference type="ARBA" id="ARBA00022741"/>
    </source>
</evidence>
<dbReference type="Pfam" id="PF00579">
    <property type="entry name" value="tRNA-synt_1b"/>
    <property type="match status" value="1"/>
</dbReference>
<keyword evidence="3 10" id="KW-0436">Ligase</keyword>
<sequence length="355" mass="38785">MSVDIDQRPVILTGDRTTGPLHLGHYVGSLKNRVALQHSHRQYLLLADTQALTDNASDPAKVRRNVLEVALDYLAVGIDPDQTTICVQSGLPALAELTLLYLNFVTVARLERNPTIKDEIQARGFGRDIPAGFLCYPAAQAADITGFKANVVPVGEDQAPLIEQTNEIVRRLNRQVGRDVLPEARALIPAVGRLPGVDGKAKMSKSQGNAISLSATPDEIRDAVRRMYTDPNHLRASDPGTVEGNVVFTYLDAFDDDRAAVEDLKARYRHGGLGDAAVKRRLEDILQSLLAPIRERRSALERDAGYVLDLLRTGTSAARTRTQATLDEIRAGLGLFTFAEARLGTHRQRQSIAAS</sequence>
<organism evidence="11 12">
    <name type="scientific">Microvirga lotononidis</name>
    <dbReference type="NCBI Taxonomy" id="864069"/>
    <lineage>
        <taxon>Bacteria</taxon>
        <taxon>Pseudomonadati</taxon>
        <taxon>Pseudomonadota</taxon>
        <taxon>Alphaproteobacteria</taxon>
        <taxon>Hyphomicrobiales</taxon>
        <taxon>Methylobacteriaceae</taxon>
        <taxon>Microvirga</taxon>
    </lineage>
</organism>
<keyword evidence="12" id="KW-1185">Reference proteome</keyword>
<dbReference type="GO" id="GO:0006436">
    <property type="term" value="P:tryptophanyl-tRNA aminoacylation"/>
    <property type="evidence" value="ECO:0007669"/>
    <property type="project" value="UniProtKB-UniRule"/>
</dbReference>
<dbReference type="CDD" id="cd00806">
    <property type="entry name" value="TrpRS_core"/>
    <property type="match status" value="1"/>
</dbReference>
<evidence type="ECO:0000256" key="8">
    <source>
        <dbReference type="ARBA" id="ARBA00049929"/>
    </source>
</evidence>
<dbReference type="OrthoDB" id="9801042at2"/>
<dbReference type="eggNOG" id="COG0180">
    <property type="taxonomic scope" value="Bacteria"/>
</dbReference>
<dbReference type="PATRIC" id="fig|864069.3.peg.6423"/>
<protein>
    <recommendedName>
        <fullName evidence="2 9">Tryptophan--tRNA ligase</fullName>
        <ecNumber evidence="2 9">6.1.1.2</ecNumber>
    </recommendedName>
</protein>
<dbReference type="Proteomes" id="UP000003947">
    <property type="component" value="Unassembled WGS sequence"/>
</dbReference>
<gene>
    <name evidence="11" type="ORF">MicloDRAFT_00059910</name>
</gene>
<keyword evidence="4 10" id="KW-0547">Nucleotide-binding</keyword>
<dbReference type="Gene3D" id="3.40.50.620">
    <property type="entry name" value="HUPs"/>
    <property type="match status" value="1"/>
</dbReference>
<dbReference type="InterPro" id="IPR050203">
    <property type="entry name" value="Trp-tRNA_synthetase"/>
</dbReference>
<dbReference type="PANTHER" id="PTHR43766">
    <property type="entry name" value="TRYPTOPHAN--TRNA LIGASE, MITOCHONDRIAL"/>
    <property type="match status" value="1"/>
</dbReference>
<comment type="catalytic activity">
    <reaction evidence="8">
        <text>tRNA(Trp) + L-tryptophan + ATP = L-tryptophyl-tRNA(Trp) + AMP + diphosphate + H(+)</text>
        <dbReference type="Rhea" id="RHEA:24080"/>
        <dbReference type="Rhea" id="RHEA-COMP:9671"/>
        <dbReference type="Rhea" id="RHEA-COMP:9705"/>
        <dbReference type="ChEBI" id="CHEBI:15378"/>
        <dbReference type="ChEBI" id="CHEBI:30616"/>
        <dbReference type="ChEBI" id="CHEBI:33019"/>
        <dbReference type="ChEBI" id="CHEBI:57912"/>
        <dbReference type="ChEBI" id="CHEBI:78442"/>
        <dbReference type="ChEBI" id="CHEBI:78535"/>
        <dbReference type="ChEBI" id="CHEBI:456215"/>
        <dbReference type="EC" id="6.1.1.2"/>
    </reaction>
</comment>
<evidence type="ECO:0000256" key="5">
    <source>
        <dbReference type="ARBA" id="ARBA00022840"/>
    </source>
</evidence>
<evidence type="ECO:0000313" key="12">
    <source>
        <dbReference type="Proteomes" id="UP000003947"/>
    </source>
</evidence>
<dbReference type="GO" id="GO:0004830">
    <property type="term" value="F:tryptophan-tRNA ligase activity"/>
    <property type="evidence" value="ECO:0007669"/>
    <property type="project" value="UniProtKB-UniRule"/>
</dbReference>
<evidence type="ECO:0000256" key="1">
    <source>
        <dbReference type="ARBA" id="ARBA00005594"/>
    </source>
</evidence>
<comment type="similarity">
    <text evidence="1 10">Belongs to the class-I aminoacyl-tRNA synthetase family.</text>
</comment>
<dbReference type="NCBIfam" id="TIGR00233">
    <property type="entry name" value="trpS"/>
    <property type="match status" value="1"/>
</dbReference>
<keyword evidence="5 10" id="KW-0067">ATP-binding</keyword>
<dbReference type="EC" id="6.1.1.2" evidence="2 9"/>
<dbReference type="FunFam" id="1.10.240.10:FF:000005">
    <property type="entry name" value="Tryptophan--tRNA ligase"/>
    <property type="match status" value="1"/>
</dbReference>
<evidence type="ECO:0000256" key="3">
    <source>
        <dbReference type="ARBA" id="ARBA00022598"/>
    </source>
</evidence>
<dbReference type="Gene3D" id="1.10.240.10">
    <property type="entry name" value="Tyrosyl-Transfer RNA Synthetase"/>
    <property type="match status" value="1"/>
</dbReference>
<evidence type="ECO:0000256" key="7">
    <source>
        <dbReference type="ARBA" id="ARBA00023146"/>
    </source>
</evidence>
<name>I4YMS7_9HYPH</name>
<dbReference type="SUPFAM" id="SSF52374">
    <property type="entry name" value="Nucleotidylyl transferase"/>
    <property type="match status" value="1"/>
</dbReference>
<dbReference type="PANTHER" id="PTHR43766:SF1">
    <property type="entry name" value="TRYPTOPHAN--TRNA LIGASE, MITOCHONDRIAL"/>
    <property type="match status" value="1"/>
</dbReference>
<dbReference type="RefSeq" id="WP_009493620.1">
    <property type="nucleotide sequence ID" value="NZ_CP141048.1"/>
</dbReference>
<keyword evidence="7 10" id="KW-0030">Aminoacyl-tRNA synthetase</keyword>
<dbReference type="STRING" id="864069.MicloDRAFT_00059910"/>
<dbReference type="InterPro" id="IPR014729">
    <property type="entry name" value="Rossmann-like_a/b/a_fold"/>
</dbReference>
<accession>I4YMS7</accession>
<evidence type="ECO:0000256" key="6">
    <source>
        <dbReference type="ARBA" id="ARBA00022917"/>
    </source>
</evidence>
<dbReference type="EMBL" id="JH660647">
    <property type="protein sequence ID" value="EIM25269.1"/>
    <property type="molecule type" value="Genomic_DNA"/>
</dbReference>